<feature type="compositionally biased region" description="Polar residues" evidence="1">
    <location>
        <begin position="46"/>
        <end position="66"/>
    </location>
</feature>
<name>A0A3E2HPR5_SCYLI</name>
<protein>
    <submittedName>
        <fullName evidence="2">Uncharacterized protein</fullName>
    </submittedName>
</protein>
<gene>
    <name evidence="2" type="ORF">B7463_g962</name>
</gene>
<dbReference type="EMBL" id="NCSJ02000009">
    <property type="protein sequence ID" value="RFU35327.1"/>
    <property type="molecule type" value="Genomic_DNA"/>
</dbReference>
<dbReference type="AlphaFoldDB" id="A0A3E2HPR5"/>
<sequence>MGASGGVLDTANRHRRSSAGAHSIILMYRDGEVKRASKLHDDGWQGKTQNDPVSQSNPGTSSSPGFRSQLCDMVDSHYDYTSSSAAASDSQS</sequence>
<feature type="region of interest" description="Disordered" evidence="1">
    <location>
        <begin position="1"/>
        <end position="23"/>
    </location>
</feature>
<accession>A0A3E2HPR5</accession>
<dbReference type="Proteomes" id="UP000258309">
    <property type="component" value="Unassembled WGS sequence"/>
</dbReference>
<feature type="non-terminal residue" evidence="2">
    <location>
        <position position="1"/>
    </location>
</feature>
<feature type="non-terminal residue" evidence="2">
    <location>
        <position position="92"/>
    </location>
</feature>
<proteinExistence type="predicted"/>
<organism evidence="2 3">
    <name type="scientific">Scytalidium lignicola</name>
    <name type="common">Hyphomycete</name>
    <dbReference type="NCBI Taxonomy" id="5539"/>
    <lineage>
        <taxon>Eukaryota</taxon>
        <taxon>Fungi</taxon>
        <taxon>Dikarya</taxon>
        <taxon>Ascomycota</taxon>
        <taxon>Pezizomycotina</taxon>
        <taxon>Leotiomycetes</taxon>
        <taxon>Leotiomycetes incertae sedis</taxon>
        <taxon>Scytalidium</taxon>
    </lineage>
</organism>
<evidence type="ECO:0000256" key="1">
    <source>
        <dbReference type="SAM" id="MobiDB-lite"/>
    </source>
</evidence>
<keyword evidence="3" id="KW-1185">Reference proteome</keyword>
<evidence type="ECO:0000313" key="3">
    <source>
        <dbReference type="Proteomes" id="UP000258309"/>
    </source>
</evidence>
<evidence type="ECO:0000313" key="2">
    <source>
        <dbReference type="EMBL" id="RFU35327.1"/>
    </source>
</evidence>
<reference evidence="2 3" key="1">
    <citation type="submission" date="2018-05" db="EMBL/GenBank/DDBJ databases">
        <title>Draft genome sequence of Scytalidium lignicola DSM 105466, a ubiquitous saprotrophic fungus.</title>
        <authorList>
            <person name="Buettner E."/>
            <person name="Gebauer A.M."/>
            <person name="Hofrichter M."/>
            <person name="Liers C."/>
            <person name="Kellner H."/>
        </authorList>
    </citation>
    <scope>NUCLEOTIDE SEQUENCE [LARGE SCALE GENOMIC DNA]</scope>
    <source>
        <strain evidence="2 3">DSM 105466</strain>
    </source>
</reference>
<feature type="region of interest" description="Disordered" evidence="1">
    <location>
        <begin position="36"/>
        <end position="69"/>
    </location>
</feature>
<comment type="caution">
    <text evidence="2">The sequence shown here is derived from an EMBL/GenBank/DDBJ whole genome shotgun (WGS) entry which is preliminary data.</text>
</comment>